<protein>
    <recommendedName>
        <fullName evidence="3">Peptidoglycan binding-like domain-containing protein</fullName>
    </recommendedName>
</protein>
<evidence type="ECO:0008006" key="3">
    <source>
        <dbReference type="Google" id="ProtNLM"/>
    </source>
</evidence>
<organism evidence="1 2">
    <name type="scientific">Cryobacterium zongtaii</name>
    <dbReference type="NCBI Taxonomy" id="1259217"/>
    <lineage>
        <taxon>Bacteria</taxon>
        <taxon>Bacillati</taxon>
        <taxon>Actinomycetota</taxon>
        <taxon>Actinomycetes</taxon>
        <taxon>Micrococcales</taxon>
        <taxon>Microbacteriaceae</taxon>
        <taxon>Cryobacterium</taxon>
    </lineage>
</organism>
<dbReference type="Gene3D" id="1.10.101.10">
    <property type="entry name" value="PGBD-like superfamily/PGBD"/>
    <property type="match status" value="1"/>
</dbReference>
<evidence type="ECO:0000313" key="2">
    <source>
        <dbReference type="Proteomes" id="UP000237340"/>
    </source>
</evidence>
<evidence type="ECO:0000313" key="1">
    <source>
        <dbReference type="EMBL" id="POH63017.1"/>
    </source>
</evidence>
<proteinExistence type="predicted"/>
<dbReference type="InterPro" id="IPR036365">
    <property type="entry name" value="PGBD-like_sf"/>
</dbReference>
<comment type="caution">
    <text evidence="1">The sequence shown here is derived from an EMBL/GenBank/DDBJ whole genome shotgun (WGS) entry which is preliminary data.</text>
</comment>
<keyword evidence="2" id="KW-1185">Reference proteome</keyword>
<accession>A0A2S3ZBL5</accession>
<name>A0A2S3ZBL5_9MICO</name>
<dbReference type="SUPFAM" id="SSF47090">
    <property type="entry name" value="PGBD-like"/>
    <property type="match status" value="1"/>
</dbReference>
<dbReference type="AlphaFoldDB" id="A0A2S3ZBL5"/>
<dbReference type="EMBL" id="PPXD01000024">
    <property type="protein sequence ID" value="POH63017.1"/>
    <property type="molecule type" value="Genomic_DNA"/>
</dbReference>
<gene>
    <name evidence="1" type="ORF">C3B61_15190</name>
</gene>
<dbReference type="InterPro" id="IPR036366">
    <property type="entry name" value="PGBDSf"/>
</dbReference>
<dbReference type="Proteomes" id="UP000237340">
    <property type="component" value="Unassembled WGS sequence"/>
</dbReference>
<sequence length="79" mass="8546">MGTASWQGVQRFLAKYYGYTGPIDGAPGSNTYKALQRWAADGSHGGRYTGPIDGVMGTNSWSNLDRAVGYDFYSPGARF</sequence>
<reference evidence="1 2" key="1">
    <citation type="submission" date="2018-01" db="EMBL/GenBank/DDBJ databases">
        <title>Cryobacterium sp. nov., from glaciers in China.</title>
        <authorList>
            <person name="Liu Q."/>
            <person name="Xin Y.-H."/>
        </authorList>
    </citation>
    <scope>NUCLEOTIDE SEQUENCE [LARGE SCALE GENOMIC DNA]</scope>
    <source>
        <strain evidence="1 2">TMN-42</strain>
    </source>
</reference>
<dbReference type="RefSeq" id="WP_088458276.1">
    <property type="nucleotide sequence ID" value="NZ_PPXD01000024.1"/>
</dbReference>